<sequence>MTGSELRDVIVRHLAKSKGGGTVRWRAAIGELKVYSLSTHGHCNWDVRPAGTTYEMAEIERAVDVLRLAHPFVDVGV</sequence>
<reference evidence="1" key="1">
    <citation type="submission" date="2023-07" db="EMBL/GenBank/DDBJ databases">
        <authorList>
            <person name="Kim M."/>
        </authorList>
    </citation>
    <scope>NUCLEOTIDE SEQUENCE</scope>
    <source>
        <strain evidence="1">BIUV-7</strain>
    </source>
</reference>
<protein>
    <submittedName>
        <fullName evidence="1">Uncharacterized protein</fullName>
    </submittedName>
</protein>
<dbReference type="RefSeq" id="WP_303542883.1">
    <property type="nucleotide sequence ID" value="NZ_JAUOTP010000005.1"/>
</dbReference>
<evidence type="ECO:0000313" key="2">
    <source>
        <dbReference type="Proteomes" id="UP001169764"/>
    </source>
</evidence>
<keyword evidence="2" id="KW-1185">Reference proteome</keyword>
<dbReference type="Proteomes" id="UP001169764">
    <property type="component" value="Unassembled WGS sequence"/>
</dbReference>
<gene>
    <name evidence="1" type="ORF">Q4F19_12010</name>
</gene>
<accession>A0ABT8Y9U9</accession>
<proteinExistence type="predicted"/>
<dbReference type="EMBL" id="JAUOTP010000005">
    <property type="protein sequence ID" value="MDO6415106.1"/>
    <property type="molecule type" value="Genomic_DNA"/>
</dbReference>
<organism evidence="1 2">
    <name type="scientific">Sphingomonas natans</name>
    <dbReference type="NCBI Taxonomy" id="3063330"/>
    <lineage>
        <taxon>Bacteria</taxon>
        <taxon>Pseudomonadati</taxon>
        <taxon>Pseudomonadota</taxon>
        <taxon>Alphaproteobacteria</taxon>
        <taxon>Sphingomonadales</taxon>
        <taxon>Sphingomonadaceae</taxon>
        <taxon>Sphingomonas</taxon>
    </lineage>
</organism>
<comment type="caution">
    <text evidence="1">The sequence shown here is derived from an EMBL/GenBank/DDBJ whole genome shotgun (WGS) entry which is preliminary data.</text>
</comment>
<evidence type="ECO:0000313" key="1">
    <source>
        <dbReference type="EMBL" id="MDO6415106.1"/>
    </source>
</evidence>
<name>A0ABT8Y9U9_9SPHN</name>